<dbReference type="PANTHER" id="PTHR42307">
    <property type="entry name" value="PUP DEAMIDASE/DEPUPYLASE"/>
    <property type="match status" value="1"/>
</dbReference>
<dbReference type="AlphaFoldDB" id="A0A919FZ27"/>
<dbReference type="RefSeq" id="WP_190212383.1">
    <property type="nucleotide sequence ID" value="NZ_BNBO01000023.1"/>
</dbReference>
<proteinExistence type="inferred from homology"/>
<dbReference type="EMBL" id="BNBO01000023">
    <property type="protein sequence ID" value="GHH74594.1"/>
    <property type="molecule type" value="Genomic_DNA"/>
</dbReference>
<comment type="caution">
    <text evidence="3">The sequence shown here is derived from an EMBL/GenBank/DDBJ whole genome shotgun (WGS) entry which is preliminary data.</text>
</comment>
<dbReference type="PIRSF" id="PIRSF018077">
    <property type="entry name" value="UCP018077"/>
    <property type="match status" value="1"/>
</dbReference>
<accession>A0A919FZ27</accession>
<dbReference type="InterPro" id="IPR004347">
    <property type="entry name" value="Pup_ligase/deamidase"/>
</dbReference>
<dbReference type="GO" id="GO:0019941">
    <property type="term" value="P:modification-dependent protein catabolic process"/>
    <property type="evidence" value="ECO:0007669"/>
    <property type="project" value="InterPro"/>
</dbReference>
<evidence type="ECO:0000256" key="1">
    <source>
        <dbReference type="ARBA" id="ARBA00009114"/>
    </source>
</evidence>
<dbReference type="GO" id="GO:0016811">
    <property type="term" value="F:hydrolase activity, acting on carbon-nitrogen (but not peptide) bonds, in linear amides"/>
    <property type="evidence" value="ECO:0007669"/>
    <property type="project" value="InterPro"/>
</dbReference>
<dbReference type="PANTHER" id="PTHR42307:SF2">
    <property type="entry name" value="PUP DEAMIDASE_DEPUPYLASE"/>
    <property type="match status" value="1"/>
</dbReference>
<gene>
    <name evidence="3" type="ORF">GCM10018781_41550</name>
</gene>
<reference evidence="3" key="1">
    <citation type="journal article" date="2014" name="Int. J. Syst. Evol. Microbiol.">
        <title>Complete genome sequence of Corynebacterium casei LMG S-19264T (=DSM 44701T), isolated from a smear-ripened cheese.</title>
        <authorList>
            <consortium name="US DOE Joint Genome Institute (JGI-PGF)"/>
            <person name="Walter F."/>
            <person name="Albersmeier A."/>
            <person name="Kalinowski J."/>
            <person name="Ruckert C."/>
        </authorList>
    </citation>
    <scope>NUCLEOTIDE SEQUENCE</scope>
    <source>
        <strain evidence="3">JCM 4646</strain>
    </source>
</reference>
<dbReference type="Proteomes" id="UP000617734">
    <property type="component" value="Unassembled WGS sequence"/>
</dbReference>
<feature type="active site" description="Proton acceptor" evidence="2">
    <location>
        <position position="95"/>
    </location>
</feature>
<dbReference type="InterPro" id="IPR022366">
    <property type="entry name" value="Pup_deamidase"/>
</dbReference>
<dbReference type="GO" id="GO:0008233">
    <property type="term" value="F:peptidase activity"/>
    <property type="evidence" value="ECO:0007669"/>
    <property type="project" value="InterPro"/>
</dbReference>
<evidence type="ECO:0000256" key="2">
    <source>
        <dbReference type="PIRSR" id="PIRSR018077-1"/>
    </source>
</evidence>
<sequence length="509" mass="57353">MTVRRVMGIETEYGISVPGHPNANAMLTSSQIVNAYAAAMHRARRARWDFEEENPLRDARGFDLARDVADASQLTDEDIGLANIILTNGARFYVDHAHPEYSSPEVTNPRDAVLWDKAGERIMAAAAARALELPNGQTIHLYKNNTDNKGASYGTHENYLMKRSTPFADIVRHLTPFFVSRQVVTGAGRVGLGQDGSVHGFQLSQRADYFEVEVGLETTLKRPIINTRDEPHADAEKYRRLHVIIGDANLSEISTYLKLGTTALVLSMIEDAFIASDLAVDQPVRTLHRVSHDSTLKHLITLRSGRRLTAVQLQMEYCELARKYVEDRFGNDADEQTVDVLARWEDVLGRLERDPMSLSRQLDWVAKKEILEGYRSRDGVGWDSSRLQLVDLQYSDVRAEKGLYNRLVARGRFERLVSEEEVQRAAAKPPEDTRAYFRGRCLEQYAEHVAAASWDSVIFDLPGRDSLQRVPTLEPLRGTRNHVKELLDRCRTAEDLVRVLSGDRGQAGT</sequence>
<dbReference type="GeneID" id="95354554"/>
<evidence type="ECO:0000313" key="3">
    <source>
        <dbReference type="EMBL" id="GHH74594.1"/>
    </source>
</evidence>
<dbReference type="GO" id="GO:0005524">
    <property type="term" value="F:ATP binding"/>
    <property type="evidence" value="ECO:0007669"/>
    <property type="project" value="TreeGrafter"/>
</dbReference>
<dbReference type="GO" id="GO:0010498">
    <property type="term" value="P:proteasomal protein catabolic process"/>
    <property type="evidence" value="ECO:0007669"/>
    <property type="project" value="InterPro"/>
</dbReference>
<dbReference type="GO" id="GO:0070490">
    <property type="term" value="P:protein pupylation"/>
    <property type="evidence" value="ECO:0007669"/>
    <property type="project" value="TreeGrafter"/>
</dbReference>
<reference evidence="3" key="2">
    <citation type="submission" date="2020-09" db="EMBL/GenBank/DDBJ databases">
        <authorList>
            <person name="Sun Q."/>
            <person name="Ohkuma M."/>
        </authorList>
    </citation>
    <scope>NUCLEOTIDE SEQUENCE</scope>
    <source>
        <strain evidence="3">JCM 4646</strain>
    </source>
</reference>
<dbReference type="Pfam" id="PF03136">
    <property type="entry name" value="Pup_ligase"/>
    <property type="match status" value="1"/>
</dbReference>
<dbReference type="NCBIfam" id="TIGR03688">
    <property type="entry name" value="depupylase_Dop"/>
    <property type="match status" value="1"/>
</dbReference>
<dbReference type="GO" id="GO:0000502">
    <property type="term" value="C:proteasome complex"/>
    <property type="evidence" value="ECO:0007669"/>
    <property type="project" value="UniProtKB-KW"/>
</dbReference>
<organism evidence="3 4">
    <name type="scientific">Kitasatospora indigofera</name>
    <dbReference type="NCBI Taxonomy" id="67307"/>
    <lineage>
        <taxon>Bacteria</taxon>
        <taxon>Bacillati</taxon>
        <taxon>Actinomycetota</taxon>
        <taxon>Actinomycetes</taxon>
        <taxon>Kitasatosporales</taxon>
        <taxon>Streptomycetaceae</taxon>
        <taxon>Kitasatospora</taxon>
    </lineage>
</organism>
<name>A0A919FZ27_9ACTN</name>
<protein>
    <submittedName>
        <fullName evidence="3">Proteasome accessory factor PafA2</fullName>
    </submittedName>
</protein>
<comment type="similarity">
    <text evidence="1">Belongs to the Pup ligase/Pup deamidase family. Pup deamidase subfamily.</text>
</comment>
<keyword evidence="3" id="KW-0647">Proteasome</keyword>
<keyword evidence="4" id="KW-1185">Reference proteome</keyword>
<evidence type="ECO:0000313" key="4">
    <source>
        <dbReference type="Proteomes" id="UP000617734"/>
    </source>
</evidence>